<keyword evidence="7" id="KW-1185">Reference proteome</keyword>
<evidence type="ECO:0000256" key="2">
    <source>
        <dbReference type="ARBA" id="ARBA00023242"/>
    </source>
</evidence>
<dbReference type="InterPro" id="IPR051712">
    <property type="entry name" value="ARTD-AVP"/>
</dbReference>
<organism evidence="6 7">
    <name type="scientific">Polarella glacialis</name>
    <name type="common">Dinoflagellate</name>
    <dbReference type="NCBI Taxonomy" id="89957"/>
    <lineage>
        <taxon>Eukaryota</taxon>
        <taxon>Sar</taxon>
        <taxon>Alveolata</taxon>
        <taxon>Dinophyceae</taxon>
        <taxon>Suessiales</taxon>
        <taxon>Suessiaceae</taxon>
        <taxon>Polarella</taxon>
    </lineage>
</organism>
<dbReference type="GO" id="GO:0005634">
    <property type="term" value="C:nucleus"/>
    <property type="evidence" value="ECO:0007669"/>
    <property type="project" value="UniProtKB-SubCell"/>
</dbReference>
<accession>A0A813EQL9</accession>
<dbReference type="InterPro" id="IPR012317">
    <property type="entry name" value="Poly(ADP-ribose)pol_cat_dom"/>
</dbReference>
<dbReference type="SUPFAM" id="SSF117839">
    <property type="entry name" value="WWE domain"/>
    <property type="match status" value="1"/>
</dbReference>
<gene>
    <name evidence="6" type="ORF">PGLA1383_LOCUS22468</name>
</gene>
<evidence type="ECO:0000259" key="5">
    <source>
        <dbReference type="PROSITE" id="PS50918"/>
    </source>
</evidence>
<feature type="compositionally biased region" description="Basic and acidic residues" evidence="4">
    <location>
        <begin position="638"/>
        <end position="656"/>
    </location>
</feature>
<dbReference type="Gene3D" id="3.90.228.10">
    <property type="match status" value="1"/>
</dbReference>
<comment type="subcellular location">
    <subcellularLocation>
        <location evidence="1">Nucleus</location>
    </subcellularLocation>
</comment>
<feature type="domain" description="WWE" evidence="5">
    <location>
        <begin position="91"/>
        <end position="174"/>
    </location>
</feature>
<dbReference type="Pfam" id="PF02825">
    <property type="entry name" value="WWE"/>
    <property type="match status" value="1"/>
</dbReference>
<dbReference type="OrthoDB" id="411019at2759"/>
<dbReference type="InterPro" id="IPR004170">
    <property type="entry name" value="WWE_dom"/>
</dbReference>
<proteinExistence type="inferred from homology"/>
<reference evidence="6" key="1">
    <citation type="submission" date="2021-02" db="EMBL/GenBank/DDBJ databases">
        <authorList>
            <person name="Dougan E. K."/>
            <person name="Rhodes N."/>
            <person name="Thang M."/>
            <person name="Chan C."/>
        </authorList>
    </citation>
    <scope>NUCLEOTIDE SEQUENCE</scope>
</reference>
<dbReference type="PANTHER" id="PTHR45740:SF2">
    <property type="entry name" value="POLY [ADP-RIBOSE] POLYMERASE"/>
    <property type="match status" value="1"/>
</dbReference>
<evidence type="ECO:0000313" key="6">
    <source>
        <dbReference type="EMBL" id="CAE8604301.1"/>
    </source>
</evidence>
<comment type="similarity">
    <text evidence="3">Belongs to the ARTD/PARP family.</text>
</comment>
<comment type="caution">
    <text evidence="6">The sequence shown here is derived from an EMBL/GenBank/DDBJ whole genome shotgun (WGS) entry which is preliminary data.</text>
</comment>
<dbReference type="Proteomes" id="UP000654075">
    <property type="component" value="Unassembled WGS sequence"/>
</dbReference>
<evidence type="ECO:0000256" key="4">
    <source>
        <dbReference type="SAM" id="MobiDB-lite"/>
    </source>
</evidence>
<evidence type="ECO:0000256" key="3">
    <source>
        <dbReference type="ARBA" id="ARBA00024347"/>
    </source>
</evidence>
<feature type="region of interest" description="Disordered" evidence="4">
    <location>
        <begin position="612"/>
        <end position="668"/>
    </location>
</feature>
<dbReference type="GO" id="GO:0003950">
    <property type="term" value="F:NAD+ poly-ADP-ribosyltransferase activity"/>
    <property type="evidence" value="ECO:0007669"/>
    <property type="project" value="InterPro"/>
</dbReference>
<dbReference type="PANTHER" id="PTHR45740">
    <property type="entry name" value="POLY [ADP-RIBOSE] POLYMERASE"/>
    <property type="match status" value="1"/>
</dbReference>
<dbReference type="EMBL" id="CAJNNV010016265">
    <property type="protein sequence ID" value="CAE8604301.1"/>
    <property type="molecule type" value="Genomic_DNA"/>
</dbReference>
<dbReference type="Gene3D" id="3.30.720.50">
    <property type="match status" value="1"/>
</dbReference>
<dbReference type="PROSITE" id="PS50918">
    <property type="entry name" value="WWE"/>
    <property type="match status" value="1"/>
</dbReference>
<sequence length="668" mass="74622">MSQRNILTGQRRRVRRQAPLDFKPQLSSEKALQDKLCTLAAVAEEIRPSIRSISEGMAEVKRTSALSFQIFKTTALSCLEDLEARLEKCQQVAAALLETSSLALWQYEQAPGLWHSFDVVSTAKLEASYAQRPRWNGPQDSSIELRGRCNTRVVDLQSMSQRNLVTGKTRPVRRQALLDFQPQLSSEKVLQDHLRSRDVQADHVSQLLSSLVGRMGAIKDDVVVRMAQSSKDKMQDLLRMCGVLHQDAAKDHKANNSLNEMLRAWQLAKTCSGSSSIYRTKSAALRGKMQNILRGTSHSGHGSECDPMSRALVTKVSLVVNPKLWEDYCSSKEVIRSERRRKPPEMCMSSVTSRMQALCSDNMPWGELDNEVNEIWAYHGTKSRSLSSIANVGLDPKRCLNGYYGRGFYLGQESCKSMQYTDAGKFADASSTEGCLILFRVTLGQPEYAKQPDSSKIQPAAFCNSVVVNTGQEGGPPRQEHQEILMFNSMQAYPDLVVFFRIPSLQEARPVSIPLQTVSVGPQTVTQLGSVLQQAVPSASMLDQDDEDDEFPDFLDDCLEDDCIGDYGDLHDDGHEDDYIDEYIGDYDDPDDGNLHFADDCNEDDYTGDCNDLNDDMPDSAGDCHEDDYIGDYDDPHDDIPDSPDDHVDDYDHADDGFSDYNDEGGDF</sequence>
<keyword evidence="2" id="KW-0539">Nucleus</keyword>
<evidence type="ECO:0000256" key="1">
    <source>
        <dbReference type="ARBA" id="ARBA00004123"/>
    </source>
</evidence>
<dbReference type="Pfam" id="PF00644">
    <property type="entry name" value="PARP"/>
    <property type="match status" value="1"/>
</dbReference>
<protein>
    <recommendedName>
        <fullName evidence="5">WWE domain-containing protein</fullName>
    </recommendedName>
</protein>
<dbReference type="AlphaFoldDB" id="A0A813EQL9"/>
<dbReference type="GO" id="GO:1990404">
    <property type="term" value="F:NAD+-protein mono-ADP-ribosyltransferase activity"/>
    <property type="evidence" value="ECO:0007669"/>
    <property type="project" value="TreeGrafter"/>
</dbReference>
<dbReference type="SUPFAM" id="SSF56399">
    <property type="entry name" value="ADP-ribosylation"/>
    <property type="match status" value="1"/>
</dbReference>
<evidence type="ECO:0000313" key="7">
    <source>
        <dbReference type="Proteomes" id="UP000654075"/>
    </source>
</evidence>
<dbReference type="InterPro" id="IPR037197">
    <property type="entry name" value="WWE_dom_sf"/>
</dbReference>
<name>A0A813EQL9_POLGL</name>
<feature type="compositionally biased region" description="Acidic residues" evidence="4">
    <location>
        <begin position="657"/>
        <end position="668"/>
    </location>
</feature>